<dbReference type="InterPro" id="IPR002052">
    <property type="entry name" value="DNA_methylase_N6_adenine_CS"/>
</dbReference>
<dbReference type="InterPro" id="IPR007848">
    <property type="entry name" value="Small_mtfrase_dom"/>
</dbReference>
<dbReference type="Gene3D" id="1.10.8.10">
    <property type="entry name" value="DNA helicase RuvA subunit, C-terminal domain"/>
    <property type="match status" value="1"/>
</dbReference>
<feature type="domain" description="Release factor glutamine methyltransferase N-terminal" evidence="7">
    <location>
        <begin position="11"/>
        <end position="77"/>
    </location>
</feature>
<dbReference type="Proteomes" id="UP001298753">
    <property type="component" value="Unassembled WGS sequence"/>
</dbReference>
<feature type="binding site" evidence="5">
    <location>
        <position position="145"/>
    </location>
    <ligand>
        <name>S-adenosyl-L-methionine</name>
        <dbReference type="ChEBI" id="CHEBI:59789"/>
    </ligand>
</feature>
<dbReference type="GeneID" id="98660086"/>
<dbReference type="AlphaFoldDB" id="A0AAW4W5R3"/>
<dbReference type="CDD" id="cd02440">
    <property type="entry name" value="AdoMet_MTases"/>
    <property type="match status" value="1"/>
</dbReference>
<dbReference type="RefSeq" id="WP_227600395.1">
    <property type="nucleotide sequence ID" value="NZ_JAJEPX010000009.1"/>
</dbReference>
<protein>
    <recommendedName>
        <fullName evidence="5">Release factor glutamine methyltransferase</fullName>
        <shortName evidence="5">RF MTase</shortName>
        <ecNumber evidence="5">2.1.1.297</ecNumber>
    </recommendedName>
    <alternativeName>
        <fullName evidence="5">N5-glutamine methyltransferase PrmC</fullName>
    </alternativeName>
    <alternativeName>
        <fullName evidence="5">Protein-(glutamine-N5) MTase PrmC</fullName>
    </alternativeName>
    <alternativeName>
        <fullName evidence="5">Protein-glutamine N-methyltransferase PrmC</fullName>
    </alternativeName>
</protein>
<comment type="caution">
    <text evidence="8">The sequence shown here is derived from an EMBL/GenBank/DDBJ whole genome shotgun (WGS) entry which is preliminary data.</text>
</comment>
<reference evidence="8 9" key="1">
    <citation type="submission" date="2021-10" db="EMBL/GenBank/DDBJ databases">
        <title>Anaerobic single-cell dispensing facilitates the cultivation of human gut bacteria.</title>
        <authorList>
            <person name="Afrizal A."/>
        </authorList>
    </citation>
    <scope>NUCLEOTIDE SEQUENCE [LARGE SCALE GENOMIC DNA]</scope>
    <source>
        <strain evidence="8 9">CLA-AA-H270</strain>
    </source>
</reference>
<dbReference type="PANTHER" id="PTHR18895">
    <property type="entry name" value="HEMK METHYLTRANSFERASE"/>
    <property type="match status" value="1"/>
</dbReference>
<dbReference type="InterPro" id="IPR040758">
    <property type="entry name" value="PrmC_N"/>
</dbReference>
<comment type="catalytic activity">
    <reaction evidence="4 5">
        <text>L-glutaminyl-[peptide chain release factor] + S-adenosyl-L-methionine = N(5)-methyl-L-glutaminyl-[peptide chain release factor] + S-adenosyl-L-homocysteine + H(+)</text>
        <dbReference type="Rhea" id="RHEA:42896"/>
        <dbReference type="Rhea" id="RHEA-COMP:10271"/>
        <dbReference type="Rhea" id="RHEA-COMP:10272"/>
        <dbReference type="ChEBI" id="CHEBI:15378"/>
        <dbReference type="ChEBI" id="CHEBI:30011"/>
        <dbReference type="ChEBI" id="CHEBI:57856"/>
        <dbReference type="ChEBI" id="CHEBI:59789"/>
        <dbReference type="ChEBI" id="CHEBI:61891"/>
        <dbReference type="EC" id="2.1.1.297"/>
    </reaction>
</comment>
<evidence type="ECO:0000256" key="2">
    <source>
        <dbReference type="ARBA" id="ARBA00022679"/>
    </source>
</evidence>
<accession>A0AAW4W5R3</accession>
<dbReference type="HAMAP" id="MF_02126">
    <property type="entry name" value="RF_methyltr_PrmC"/>
    <property type="match status" value="1"/>
</dbReference>
<dbReference type="NCBIfam" id="TIGR03534">
    <property type="entry name" value="RF_mod_PrmC"/>
    <property type="match status" value="1"/>
</dbReference>
<evidence type="ECO:0000259" key="7">
    <source>
        <dbReference type="Pfam" id="PF17827"/>
    </source>
</evidence>
<gene>
    <name evidence="5 8" type="primary">prmC</name>
    <name evidence="8" type="ORF">LKD22_04755</name>
</gene>
<comment type="similarity">
    <text evidence="5">Belongs to the protein N5-glutamine methyltransferase family. PrmC subfamily.</text>
</comment>
<dbReference type="PANTHER" id="PTHR18895:SF74">
    <property type="entry name" value="MTRF1L RELEASE FACTOR GLUTAMINE METHYLTRANSFERASE"/>
    <property type="match status" value="1"/>
</dbReference>
<evidence type="ECO:0000313" key="8">
    <source>
        <dbReference type="EMBL" id="MCC2176445.1"/>
    </source>
</evidence>
<name>A0AAW4W5R3_9FIRM</name>
<comment type="function">
    <text evidence="5">Methylates the class 1 translation termination release factors RF1/PrfA and RF2/PrfB on the glutamine residue of the universally conserved GGQ motif.</text>
</comment>
<keyword evidence="9" id="KW-1185">Reference proteome</keyword>
<feature type="domain" description="Methyltransferase small" evidence="6">
    <location>
        <begin position="104"/>
        <end position="200"/>
    </location>
</feature>
<dbReference type="Pfam" id="PF17827">
    <property type="entry name" value="PrmC_N"/>
    <property type="match status" value="1"/>
</dbReference>
<keyword evidence="2 5" id="KW-0808">Transferase</keyword>
<comment type="caution">
    <text evidence="5">Lacks conserved residue(s) required for the propagation of feature annotation.</text>
</comment>
<keyword evidence="1 5" id="KW-0489">Methyltransferase</keyword>
<evidence type="ECO:0000313" key="9">
    <source>
        <dbReference type="Proteomes" id="UP001298753"/>
    </source>
</evidence>
<evidence type="ECO:0000256" key="4">
    <source>
        <dbReference type="ARBA" id="ARBA00048391"/>
    </source>
</evidence>
<keyword evidence="3 5" id="KW-0949">S-adenosyl-L-methionine</keyword>
<proteinExistence type="inferred from homology"/>
<evidence type="ECO:0000256" key="3">
    <source>
        <dbReference type="ARBA" id="ARBA00022691"/>
    </source>
</evidence>
<organism evidence="8 9">
    <name type="scientific">Agathobaculum butyriciproducens</name>
    <dbReference type="NCBI Taxonomy" id="1628085"/>
    <lineage>
        <taxon>Bacteria</taxon>
        <taxon>Bacillati</taxon>
        <taxon>Bacillota</taxon>
        <taxon>Clostridia</taxon>
        <taxon>Eubacteriales</taxon>
        <taxon>Butyricicoccaceae</taxon>
        <taxon>Agathobaculum</taxon>
    </lineage>
</organism>
<feature type="binding site" evidence="5">
    <location>
        <begin position="191"/>
        <end position="194"/>
    </location>
    <ligand>
        <name>substrate</name>
    </ligand>
</feature>
<dbReference type="SUPFAM" id="SSF53335">
    <property type="entry name" value="S-adenosyl-L-methionine-dependent methyltransferases"/>
    <property type="match status" value="1"/>
</dbReference>
<dbReference type="GO" id="GO:0102559">
    <property type="term" value="F:peptide chain release factor N(5)-glutamine methyltransferase activity"/>
    <property type="evidence" value="ECO:0007669"/>
    <property type="project" value="UniProtKB-EC"/>
</dbReference>
<dbReference type="InterPro" id="IPR050320">
    <property type="entry name" value="N5-glutamine_MTase"/>
</dbReference>
<dbReference type="GO" id="GO:0032259">
    <property type="term" value="P:methylation"/>
    <property type="evidence" value="ECO:0007669"/>
    <property type="project" value="UniProtKB-KW"/>
</dbReference>
<feature type="binding site" evidence="5">
    <location>
        <position position="191"/>
    </location>
    <ligand>
        <name>S-adenosyl-L-methionine</name>
        <dbReference type="ChEBI" id="CHEBI:59789"/>
    </ligand>
</feature>
<dbReference type="InterPro" id="IPR019874">
    <property type="entry name" value="RF_methyltr_PrmC"/>
</dbReference>
<dbReference type="EC" id="2.1.1.297" evidence="5"/>
<dbReference type="InterPro" id="IPR029063">
    <property type="entry name" value="SAM-dependent_MTases_sf"/>
</dbReference>
<dbReference type="Gene3D" id="3.40.50.150">
    <property type="entry name" value="Vaccinia Virus protein VP39"/>
    <property type="match status" value="1"/>
</dbReference>
<evidence type="ECO:0000256" key="5">
    <source>
        <dbReference type="HAMAP-Rule" id="MF_02126"/>
    </source>
</evidence>
<dbReference type="NCBIfam" id="TIGR00536">
    <property type="entry name" value="hemK_fam"/>
    <property type="match status" value="1"/>
</dbReference>
<evidence type="ECO:0000256" key="1">
    <source>
        <dbReference type="ARBA" id="ARBA00022603"/>
    </source>
</evidence>
<dbReference type="Pfam" id="PF05175">
    <property type="entry name" value="MTS"/>
    <property type="match status" value="1"/>
</dbReference>
<dbReference type="InterPro" id="IPR004556">
    <property type="entry name" value="HemK-like"/>
</dbReference>
<sequence length="295" mass="32916">MTKTINDVYMQLFRRLKEGGDPMPQLTAREITAYACKADKKQTAGWSHFYVEDTTVDYAGLLCDRCLDGEPLAYIIGEWDFYGLTFKVDRSVLIPRSDTERLCELVIEQAKERVSPRLLDLCCGSGCIGIAAAHTVEDARVTAIDLSDGALHITRENARDLGVSSRLLTMKADVMHAPPRGLGQFDIIVSNPPYVTEDEMQMLDRSVADFEPHEALYGGEDGLDFYHAICDSWGELLVPNGRLLFECGWHQADDVAGIMQRHGYKDVTITEDYSGVPRIVYGTNARPDVDLTRDA</sequence>
<dbReference type="GO" id="GO:0003676">
    <property type="term" value="F:nucleic acid binding"/>
    <property type="evidence" value="ECO:0007669"/>
    <property type="project" value="InterPro"/>
</dbReference>
<dbReference type="PROSITE" id="PS00092">
    <property type="entry name" value="N6_MTASE"/>
    <property type="match status" value="1"/>
</dbReference>
<dbReference type="EMBL" id="JAJEPX010000009">
    <property type="protein sequence ID" value="MCC2176445.1"/>
    <property type="molecule type" value="Genomic_DNA"/>
</dbReference>
<evidence type="ECO:0000259" key="6">
    <source>
        <dbReference type="Pfam" id="PF05175"/>
    </source>
</evidence>